<keyword evidence="3" id="KW-0206">Cytoskeleton</keyword>
<evidence type="ECO:0000259" key="7">
    <source>
        <dbReference type="PROSITE" id="PS50086"/>
    </source>
</evidence>
<dbReference type="Gene3D" id="1.10.472.80">
    <property type="entry name" value="Ypt/Rab-GAP domain of gyp1p, domain 3"/>
    <property type="match status" value="1"/>
</dbReference>
<accession>A0A1V9Z4N1</accession>
<dbReference type="SMART" id="SM00164">
    <property type="entry name" value="TBC"/>
    <property type="match status" value="1"/>
</dbReference>
<dbReference type="FunFam" id="1.10.8.270:FF:000035">
    <property type="entry name" value="Cell cycle arrest protein BUB2"/>
    <property type="match status" value="1"/>
</dbReference>
<keyword evidence="4" id="KW-0131">Cell cycle</keyword>
<dbReference type="STRING" id="1202772.A0A1V9Z4N1"/>
<evidence type="ECO:0000256" key="3">
    <source>
        <dbReference type="ARBA" id="ARBA00023212"/>
    </source>
</evidence>
<comment type="similarity">
    <text evidence="5">Belongs to the BUB2 family.</text>
</comment>
<keyword evidence="6" id="KW-0812">Transmembrane</keyword>
<dbReference type="OrthoDB" id="10263206at2759"/>
<feature type="transmembrane region" description="Helical" evidence="6">
    <location>
        <begin position="255"/>
        <end position="278"/>
    </location>
</feature>
<keyword evidence="6" id="KW-0472">Membrane</keyword>
<dbReference type="EMBL" id="JNBR01000437">
    <property type="protein sequence ID" value="OQR92882.1"/>
    <property type="molecule type" value="Genomic_DNA"/>
</dbReference>
<evidence type="ECO:0000256" key="2">
    <source>
        <dbReference type="ARBA" id="ARBA00022490"/>
    </source>
</evidence>
<proteinExistence type="inferred from homology"/>
<dbReference type="InterPro" id="IPR035969">
    <property type="entry name" value="Rab-GAP_TBC_sf"/>
</dbReference>
<sequence>MDAKVPLDDDTLPDPLLRRRYTAILGDKRGRLLTCRYERLKELQRMVIVHGLPSEDADEANGAEPKTLRGRVWKMLLGVEDDVDRKQSYRRFIAMGPSKNDADIRNDTFRTFRGDPSFARRVPEDTLVRVLNAFLHEYLSTQGTSCIDGRDEADQPYRYFQGLNILCAPFLYVLPEDDAYAAFSALVTQHCPRYVAPQLAGVHVACGLVDRVLQTLDYKLYKHLMARGITAKIYAYPIILSFFACIPPLPELLRLWDLLLAMGVHCIVLLSAAHVILLRSELLTTDAHLMNKLNLRESPPLNARRLIYLALQLLQRLPEELYFEIARHPFEHPDTFESICLPAATLDVVLEKVKRRKKCSAVRRSVADAKPRWKL</sequence>
<dbReference type="Proteomes" id="UP000243579">
    <property type="component" value="Unassembled WGS sequence"/>
</dbReference>
<evidence type="ECO:0000256" key="4">
    <source>
        <dbReference type="ARBA" id="ARBA00023306"/>
    </source>
</evidence>
<keyword evidence="9" id="KW-1185">Reference proteome</keyword>
<dbReference type="PROSITE" id="PS50086">
    <property type="entry name" value="TBC_RABGAP"/>
    <property type="match status" value="1"/>
</dbReference>
<keyword evidence="6" id="KW-1133">Transmembrane helix</keyword>
<feature type="domain" description="Rab-GAP TBC" evidence="7">
    <location>
        <begin position="63"/>
        <end position="263"/>
    </location>
</feature>
<dbReference type="GO" id="GO:0005856">
    <property type="term" value="C:cytoskeleton"/>
    <property type="evidence" value="ECO:0007669"/>
    <property type="project" value="UniProtKB-SubCell"/>
</dbReference>
<comment type="caution">
    <text evidence="8">The sequence shown here is derived from an EMBL/GenBank/DDBJ whole genome shotgun (WGS) entry which is preliminary data.</text>
</comment>
<reference evidence="8 9" key="1">
    <citation type="journal article" date="2014" name="Genome Biol. Evol.">
        <title>The secreted proteins of Achlya hypogyna and Thraustotheca clavata identify the ancestral oomycete secretome and reveal gene acquisitions by horizontal gene transfer.</title>
        <authorList>
            <person name="Misner I."/>
            <person name="Blouin N."/>
            <person name="Leonard G."/>
            <person name="Richards T.A."/>
            <person name="Lane C.E."/>
        </authorList>
    </citation>
    <scope>NUCLEOTIDE SEQUENCE [LARGE SCALE GENOMIC DNA]</scope>
    <source>
        <strain evidence="8 9">ATCC 48635</strain>
    </source>
</reference>
<organism evidence="8 9">
    <name type="scientific">Achlya hypogyna</name>
    <name type="common">Oomycete</name>
    <name type="synonym">Protoachlya hypogyna</name>
    <dbReference type="NCBI Taxonomy" id="1202772"/>
    <lineage>
        <taxon>Eukaryota</taxon>
        <taxon>Sar</taxon>
        <taxon>Stramenopiles</taxon>
        <taxon>Oomycota</taxon>
        <taxon>Saprolegniomycetes</taxon>
        <taxon>Saprolegniales</taxon>
        <taxon>Achlyaceae</taxon>
        <taxon>Achlya</taxon>
    </lineage>
</organism>
<dbReference type="PANTHER" id="PTHR22957:SF263">
    <property type="entry name" value="MITOTIC CHECK POINT PROTEIN BUB2"/>
    <property type="match status" value="1"/>
</dbReference>
<gene>
    <name evidence="8" type="ORF">ACHHYP_03125</name>
</gene>
<dbReference type="GO" id="GO:0005096">
    <property type="term" value="F:GTPase activator activity"/>
    <property type="evidence" value="ECO:0007669"/>
    <property type="project" value="TreeGrafter"/>
</dbReference>
<dbReference type="Pfam" id="PF00566">
    <property type="entry name" value="RabGAP-TBC"/>
    <property type="match status" value="1"/>
</dbReference>
<evidence type="ECO:0000256" key="6">
    <source>
        <dbReference type="SAM" id="Phobius"/>
    </source>
</evidence>
<keyword evidence="2" id="KW-0963">Cytoplasm</keyword>
<dbReference type="InterPro" id="IPR000195">
    <property type="entry name" value="Rab-GAP-TBC_dom"/>
</dbReference>
<evidence type="ECO:0000256" key="1">
    <source>
        <dbReference type="ARBA" id="ARBA00004245"/>
    </source>
</evidence>
<comment type="subcellular location">
    <subcellularLocation>
        <location evidence="1">Cytoplasm</location>
        <location evidence="1">Cytoskeleton</location>
    </subcellularLocation>
</comment>
<evidence type="ECO:0000256" key="5">
    <source>
        <dbReference type="ARBA" id="ARBA00061049"/>
    </source>
</evidence>
<feature type="transmembrane region" description="Helical" evidence="6">
    <location>
        <begin position="229"/>
        <end position="249"/>
    </location>
</feature>
<dbReference type="SUPFAM" id="SSF47923">
    <property type="entry name" value="Ypt/Rab-GAP domain of gyp1p"/>
    <property type="match status" value="2"/>
</dbReference>
<name>A0A1V9Z4N1_ACHHY</name>
<dbReference type="PANTHER" id="PTHR22957">
    <property type="entry name" value="TBC1 DOMAIN FAMILY MEMBER GTPASE-ACTIVATING PROTEIN"/>
    <property type="match status" value="1"/>
</dbReference>
<dbReference type="AlphaFoldDB" id="A0A1V9Z4N1"/>
<evidence type="ECO:0000313" key="9">
    <source>
        <dbReference type="Proteomes" id="UP000243579"/>
    </source>
</evidence>
<dbReference type="Gene3D" id="1.10.8.270">
    <property type="entry name" value="putative rabgap domain of human tbc1 domain family member 14 like domains"/>
    <property type="match status" value="1"/>
</dbReference>
<evidence type="ECO:0000313" key="8">
    <source>
        <dbReference type="EMBL" id="OQR92882.1"/>
    </source>
</evidence>
<protein>
    <recommendedName>
        <fullName evidence="7">Rab-GAP TBC domain-containing protein</fullName>
    </recommendedName>
</protein>